<reference evidence="2 3" key="1">
    <citation type="journal article" date="2018" name="Nat. Ecol. Evol.">
        <title>Pezizomycetes genomes reveal the molecular basis of ectomycorrhizal truffle lifestyle.</title>
        <authorList>
            <person name="Murat C."/>
            <person name="Payen T."/>
            <person name="Noel B."/>
            <person name="Kuo A."/>
            <person name="Morin E."/>
            <person name="Chen J."/>
            <person name="Kohler A."/>
            <person name="Krizsan K."/>
            <person name="Balestrini R."/>
            <person name="Da Silva C."/>
            <person name="Montanini B."/>
            <person name="Hainaut M."/>
            <person name="Levati E."/>
            <person name="Barry K.W."/>
            <person name="Belfiori B."/>
            <person name="Cichocki N."/>
            <person name="Clum A."/>
            <person name="Dockter R.B."/>
            <person name="Fauchery L."/>
            <person name="Guy J."/>
            <person name="Iotti M."/>
            <person name="Le Tacon F."/>
            <person name="Lindquist E.A."/>
            <person name="Lipzen A."/>
            <person name="Malagnac F."/>
            <person name="Mello A."/>
            <person name="Molinier V."/>
            <person name="Miyauchi S."/>
            <person name="Poulain J."/>
            <person name="Riccioni C."/>
            <person name="Rubini A."/>
            <person name="Sitrit Y."/>
            <person name="Splivallo R."/>
            <person name="Traeger S."/>
            <person name="Wang M."/>
            <person name="Zifcakova L."/>
            <person name="Wipf D."/>
            <person name="Zambonelli A."/>
            <person name="Paolocci F."/>
            <person name="Nowrousian M."/>
            <person name="Ottonello S."/>
            <person name="Baldrian P."/>
            <person name="Spatafora J.W."/>
            <person name="Henrissat B."/>
            <person name="Nagy L.G."/>
            <person name="Aury J.M."/>
            <person name="Wincker P."/>
            <person name="Grigoriev I.V."/>
            <person name="Bonfante P."/>
            <person name="Martin F.M."/>
        </authorList>
    </citation>
    <scope>NUCLEOTIDE SEQUENCE [LARGE SCALE GENOMIC DNA]</scope>
    <source>
        <strain evidence="2 3">ATCC MYA-4762</strain>
    </source>
</reference>
<evidence type="ECO:0000313" key="3">
    <source>
        <dbReference type="Proteomes" id="UP000267821"/>
    </source>
</evidence>
<evidence type="ECO:0000313" key="2">
    <source>
        <dbReference type="EMBL" id="RPB29290.1"/>
    </source>
</evidence>
<organism evidence="2 3">
    <name type="scientific">Terfezia boudieri ATCC MYA-4762</name>
    <dbReference type="NCBI Taxonomy" id="1051890"/>
    <lineage>
        <taxon>Eukaryota</taxon>
        <taxon>Fungi</taxon>
        <taxon>Dikarya</taxon>
        <taxon>Ascomycota</taxon>
        <taxon>Pezizomycotina</taxon>
        <taxon>Pezizomycetes</taxon>
        <taxon>Pezizales</taxon>
        <taxon>Pezizaceae</taxon>
        <taxon>Terfezia</taxon>
    </lineage>
</organism>
<feature type="compositionally biased region" description="Basic and acidic residues" evidence="1">
    <location>
        <begin position="19"/>
        <end position="29"/>
    </location>
</feature>
<feature type="compositionally biased region" description="Polar residues" evidence="1">
    <location>
        <begin position="36"/>
        <end position="45"/>
    </location>
</feature>
<dbReference type="OrthoDB" id="5365407at2759"/>
<feature type="compositionally biased region" description="Low complexity" evidence="1">
    <location>
        <begin position="46"/>
        <end position="61"/>
    </location>
</feature>
<feature type="compositionally biased region" description="Polar residues" evidence="1">
    <location>
        <begin position="1"/>
        <end position="18"/>
    </location>
</feature>
<dbReference type="AlphaFoldDB" id="A0A3N4M2L6"/>
<dbReference type="InParanoid" id="A0A3N4M2L6"/>
<protein>
    <submittedName>
        <fullName evidence="2">Uncharacterized protein</fullName>
    </submittedName>
</protein>
<dbReference type="Proteomes" id="UP000267821">
    <property type="component" value="Unassembled WGS sequence"/>
</dbReference>
<dbReference type="EMBL" id="ML121527">
    <property type="protein sequence ID" value="RPB29290.1"/>
    <property type="molecule type" value="Genomic_DNA"/>
</dbReference>
<name>A0A3N4M2L6_9PEZI</name>
<sequence>MTPNTSAKYLQPRSTSYHMDSDNEAHSDCSPRGSISLATSDDNLLTPQTPASTTAQPKAVPTRRPVPRTVRFAEKPQLTPAPVYQPLGKSQKVKQVAKTTLKGVCTVAGGIFGCICYIFAKACILDGDSGLSGSGSRVIVVEAGEEGFVQGNRRVVKMDMRGYSGHYVDEKPRAPLPAGMRATQQAYAGQRINRSRNSTSVRRAH</sequence>
<feature type="region of interest" description="Disordered" evidence="1">
    <location>
        <begin position="1"/>
        <end position="61"/>
    </location>
</feature>
<keyword evidence="3" id="KW-1185">Reference proteome</keyword>
<proteinExistence type="predicted"/>
<feature type="compositionally biased region" description="Polar residues" evidence="1">
    <location>
        <begin position="195"/>
        <end position="205"/>
    </location>
</feature>
<accession>A0A3N4M2L6</accession>
<gene>
    <name evidence="2" type="ORF">L211DRAFT_831962</name>
</gene>
<feature type="region of interest" description="Disordered" evidence="1">
    <location>
        <begin position="185"/>
        <end position="205"/>
    </location>
</feature>
<evidence type="ECO:0000256" key="1">
    <source>
        <dbReference type="SAM" id="MobiDB-lite"/>
    </source>
</evidence>